<evidence type="ECO:0000256" key="1">
    <source>
        <dbReference type="ARBA" id="ARBA00007734"/>
    </source>
</evidence>
<dbReference type="SUPFAM" id="SSF81901">
    <property type="entry name" value="HCP-like"/>
    <property type="match status" value="1"/>
</dbReference>
<dbReference type="Gene3D" id="1.10.530.10">
    <property type="match status" value="1"/>
</dbReference>
<gene>
    <name evidence="3" type="ORF">ENU66_07405</name>
</gene>
<dbReference type="SUPFAM" id="SSF53955">
    <property type="entry name" value="Lysozyme-like"/>
    <property type="match status" value="1"/>
</dbReference>
<comment type="caution">
    <text evidence="3">The sequence shown here is derived from an EMBL/GenBank/DDBJ whole genome shotgun (WGS) entry which is preliminary data.</text>
</comment>
<dbReference type="PANTHER" id="PTHR37423">
    <property type="entry name" value="SOLUBLE LYTIC MUREIN TRANSGLYCOSYLASE-RELATED"/>
    <property type="match status" value="1"/>
</dbReference>
<dbReference type="Pfam" id="PF01464">
    <property type="entry name" value="SLT"/>
    <property type="match status" value="1"/>
</dbReference>
<dbReference type="InterPro" id="IPR008258">
    <property type="entry name" value="Transglycosylase_SLT_dom_1"/>
</dbReference>
<dbReference type="PROSITE" id="PS00922">
    <property type="entry name" value="TRANSGLYCOSYLASE"/>
    <property type="match status" value="1"/>
</dbReference>
<dbReference type="AlphaFoldDB" id="A0A7V3ZZ84"/>
<dbReference type="InterPro" id="IPR023346">
    <property type="entry name" value="Lysozyme-like_dom_sf"/>
</dbReference>
<evidence type="ECO:0000259" key="2">
    <source>
        <dbReference type="Pfam" id="PF01464"/>
    </source>
</evidence>
<dbReference type="EMBL" id="DTDJ01000047">
    <property type="protein sequence ID" value="HGL18136.1"/>
    <property type="molecule type" value="Genomic_DNA"/>
</dbReference>
<organism evidence="3">
    <name type="scientific">candidate division WOR-3 bacterium</name>
    <dbReference type="NCBI Taxonomy" id="2052148"/>
    <lineage>
        <taxon>Bacteria</taxon>
        <taxon>Bacteria division WOR-3</taxon>
    </lineage>
</organism>
<reference evidence="3" key="1">
    <citation type="journal article" date="2020" name="mSystems">
        <title>Genome- and Community-Level Interaction Insights into Carbon Utilization and Element Cycling Functions of Hydrothermarchaeota in Hydrothermal Sediment.</title>
        <authorList>
            <person name="Zhou Z."/>
            <person name="Liu Y."/>
            <person name="Xu W."/>
            <person name="Pan J."/>
            <person name="Luo Z.H."/>
            <person name="Li M."/>
        </authorList>
    </citation>
    <scope>NUCLEOTIDE SEQUENCE [LARGE SCALE GENOMIC DNA]</scope>
    <source>
        <strain evidence="3">SpSt-69</strain>
    </source>
</reference>
<comment type="similarity">
    <text evidence="1">Belongs to the transglycosylase Slt family.</text>
</comment>
<dbReference type="GO" id="GO:0016020">
    <property type="term" value="C:membrane"/>
    <property type="evidence" value="ECO:0007669"/>
    <property type="project" value="InterPro"/>
</dbReference>
<dbReference type="PANTHER" id="PTHR37423:SF2">
    <property type="entry name" value="MEMBRANE-BOUND LYTIC MUREIN TRANSGLYCOSYLASE C"/>
    <property type="match status" value="1"/>
</dbReference>
<proteinExistence type="inferred from homology"/>
<evidence type="ECO:0000313" key="3">
    <source>
        <dbReference type="EMBL" id="HGL18136.1"/>
    </source>
</evidence>
<feature type="domain" description="Transglycosylase SLT" evidence="2">
    <location>
        <begin position="502"/>
        <end position="605"/>
    </location>
</feature>
<dbReference type="GO" id="GO:0008933">
    <property type="term" value="F:peptidoglycan lytic transglycosylase activity"/>
    <property type="evidence" value="ECO:0007669"/>
    <property type="project" value="InterPro"/>
</dbReference>
<dbReference type="GO" id="GO:0000270">
    <property type="term" value="P:peptidoglycan metabolic process"/>
    <property type="evidence" value="ECO:0007669"/>
    <property type="project" value="InterPro"/>
</dbReference>
<dbReference type="InterPro" id="IPR000189">
    <property type="entry name" value="Transglyc_AS"/>
</dbReference>
<name>A0A7V3ZZ84_UNCW3</name>
<accession>A0A7V3ZZ84</accession>
<protein>
    <submittedName>
        <fullName evidence="3">Lytic transglycosylase domain-containing protein</fullName>
    </submittedName>
</protein>
<dbReference type="CDD" id="cd13401">
    <property type="entry name" value="Slt70-like"/>
    <property type="match status" value="1"/>
</dbReference>
<sequence>MLIFLIFLLNKGPIRENFDKRNFWLVSTMWENAKDSEDSILVLISCRMSLKTKRALDFIKDDNNLSTDVRLAFTSVLLQSNQYDSIVVKNLKTLADSIGELKEYFYMRLTEKLLNLDEPEEALLYLKELKTTRYQRIALKSFVDYIWNKKKVEFADTLLALKSIGQETRIFLKALKALSNSDTINARNLAKELAKIKPDSPYALRLAWLIDDTLKAYVHYSCGNYKEADSIFSKIKTDRYAFAQIMSAYRRRNYEKTARIYEKLKNKLSEQERKNLLLQIGYSYWKTGKPIKGLEYLLFVANEDNEAAARLVTDILIKENSEIIEQYRKNVVARSQKLSYSLGLYHFFKNDTVGAETLFIKSLTGRDKRIAIRARYYLKELGRDNDNYPDEELKFDYFYILDRGFVITNEPEPEVPKEAFEKLKIFKYLLILGDQAEALNHVLPEPNVLYGAVKLAERYGNDYIRIKLALDYHSLIPEKNGTPLYLLKHIFPTNYYEQISTIANFYNVRPEIVIALMREESRFNPHAVSPAGAIGLMQVIPVTGKRILREATPDSLLIPDLNITIGIKYLSMLSDSFPNLIHTLCAYNAGESRIREWKNIYNTSNQLLFVELIPFRETREYVQRILRSIIIYQYLLRGEKK</sequence>